<dbReference type="Proteomes" id="UP000887116">
    <property type="component" value="Unassembled WGS sequence"/>
</dbReference>
<organism evidence="1 2">
    <name type="scientific">Trichonephila clavata</name>
    <name type="common">Joro spider</name>
    <name type="synonym">Nephila clavata</name>
    <dbReference type="NCBI Taxonomy" id="2740835"/>
    <lineage>
        <taxon>Eukaryota</taxon>
        <taxon>Metazoa</taxon>
        <taxon>Ecdysozoa</taxon>
        <taxon>Arthropoda</taxon>
        <taxon>Chelicerata</taxon>
        <taxon>Arachnida</taxon>
        <taxon>Araneae</taxon>
        <taxon>Araneomorphae</taxon>
        <taxon>Entelegynae</taxon>
        <taxon>Araneoidea</taxon>
        <taxon>Nephilidae</taxon>
        <taxon>Trichonephila</taxon>
    </lineage>
</organism>
<comment type="caution">
    <text evidence="1">The sequence shown here is derived from an EMBL/GenBank/DDBJ whole genome shotgun (WGS) entry which is preliminary data.</text>
</comment>
<proteinExistence type="predicted"/>
<sequence>MIYTDVANPDYKVKITNVSLWLSHIKLNPEAQAKYLKFALNPDLNQTIEWTAPRMRESNALNDINGTVHVKTTTDEIISIYVIPQYLDRENTADKNNMVFDHLDLTRCYIRVNDTMFPMLDCGVSFKEGKRIDNVEDPQEDLNAVNSRYLKQNLLPLSEKITALEENSLTLKDDKCDGKGKTISNIEDPIDKKDVFTKSHLDYHCILWENGHYFARNEHISGIKDPVSDSDAVNKKIFQNTIAVEDSGKVQFSKFSRNFLIDKMELSIDMFMKISVTFIFNEDDMQRKQIKNLADPIESHDAVHKKIDINLVKDKDSDILYFERLKDRNPIILIANGKRDYQLQMIIEPIENDEIFKTKPYIYIEKLSEITL</sequence>
<dbReference type="EMBL" id="BMAO01011868">
    <property type="protein sequence ID" value="GFQ77333.1"/>
    <property type="molecule type" value="Genomic_DNA"/>
</dbReference>
<dbReference type="AlphaFoldDB" id="A0A8X6FDI8"/>
<name>A0A8X6FDI8_TRICU</name>
<gene>
    <name evidence="1" type="primary">AVEN_10567_1</name>
    <name evidence="1" type="ORF">TNCT_399711</name>
</gene>
<evidence type="ECO:0000313" key="2">
    <source>
        <dbReference type="Proteomes" id="UP000887116"/>
    </source>
</evidence>
<evidence type="ECO:0000313" key="1">
    <source>
        <dbReference type="EMBL" id="GFQ77333.1"/>
    </source>
</evidence>
<reference evidence="1" key="1">
    <citation type="submission" date="2020-07" db="EMBL/GenBank/DDBJ databases">
        <title>Multicomponent nature underlies the extraordinary mechanical properties of spider dragline silk.</title>
        <authorList>
            <person name="Kono N."/>
            <person name="Nakamura H."/>
            <person name="Mori M."/>
            <person name="Yoshida Y."/>
            <person name="Ohtoshi R."/>
            <person name="Malay A.D."/>
            <person name="Moran D.A.P."/>
            <person name="Tomita M."/>
            <person name="Numata K."/>
            <person name="Arakawa K."/>
        </authorList>
    </citation>
    <scope>NUCLEOTIDE SEQUENCE</scope>
</reference>
<accession>A0A8X6FDI8</accession>
<keyword evidence="2" id="KW-1185">Reference proteome</keyword>
<protein>
    <submittedName>
        <fullName evidence="1">Uncharacterized protein</fullName>
    </submittedName>
</protein>